<proteinExistence type="predicted"/>
<dbReference type="InterPro" id="IPR027417">
    <property type="entry name" value="P-loop_NTPase"/>
</dbReference>
<dbReference type="PROSITE" id="PS00676">
    <property type="entry name" value="SIGMA54_INTERACT_2"/>
    <property type="match status" value="1"/>
</dbReference>
<gene>
    <name evidence="8" type="ORF">CHH57_08945</name>
</gene>
<dbReference type="InterPro" id="IPR058031">
    <property type="entry name" value="AAA_lid_NorR"/>
</dbReference>
<dbReference type="Pfam" id="PF03610">
    <property type="entry name" value="EIIA-man"/>
    <property type="match status" value="1"/>
</dbReference>
<dbReference type="GO" id="GO:0016740">
    <property type="term" value="F:transferase activity"/>
    <property type="evidence" value="ECO:0007669"/>
    <property type="project" value="UniProtKB-KW"/>
</dbReference>
<evidence type="ECO:0000259" key="6">
    <source>
        <dbReference type="PROSITE" id="PS51096"/>
    </source>
</evidence>
<dbReference type="Pfam" id="PF00158">
    <property type="entry name" value="Sigma54_activat"/>
    <property type="match status" value="1"/>
</dbReference>
<dbReference type="InterPro" id="IPR002078">
    <property type="entry name" value="Sigma_54_int"/>
</dbReference>
<dbReference type="InterPro" id="IPR036634">
    <property type="entry name" value="PRD_sf"/>
</dbReference>
<evidence type="ECO:0000256" key="2">
    <source>
        <dbReference type="ARBA" id="ARBA00022741"/>
    </source>
</evidence>
<sequence>MLKNEILNILAEFTIHFNWEDPSDQLTAAGLSEVFSVKRNTVSHYLNQLVEEKKVIKINTRPVYFLNRDVFINHFFYVENIQFNSINDLRISKINSPKKDVFEKLIGTNGSLKKVVEQIKAALLYPGNGLPIMLEGPTGSGKSMLAELMHQYSIENGILPKEAPLVVFNCAQYYNNPELLSSQLFGYKKGAFTGANQDQEGMLAAADGGILFLDEVHRLNEEGQEKLFTFMDKGVYRKMGESEGWHSANIHLIFATTEKPNEYFLNTFMRRVPITVSLVGLDERSENEKIQFIYTFFIEEANNLSKPIEISQKVIEALSLYSFKGNIGELKNTIKYLCASAFAKQMEETTLSIKTLNLPFEIIEGIHYSEKKYNNNKLMIIKPNTTLDQLIQQNHPRIKLIKQTFQQIYSLFIDKRKNKLETITFENTVLHEINVLLDQLIFTLPNQEEKILLKFITNNIQDVFRYLESNYNVAFNGNSVVAIGHYLYAKNSESFVWDEKTLQIETELYEYVCNHMKEEKEFTTRLISLIESKMEFNLTKSDVIFLAFYLKSLQVQSNRLPIKAIILAHGYATASSIANVVNRLIGKNIFDAFDMPIDISVQEIAENVSHYIEQNDISNGLVILVDTGSLKDIYDSFKKKVNGPVAIINNVSTQMALNVGEMLKDIVYLEEIVEQVKVNNETKYKVIYPDTSKKMAIVTSCFTGMGTALKIKKLLEYSIPNELKIKIIAHDYERLCNQGIKEALFHIYDVLAIVGTADPKIQGIDFISLEELISGKGEDKLLHIFSSKKEAIDIQKINNAIVRNFSFEQVIQSLTILDTDKVIHHIEDSLTILEVLLNKRISNDKKLSLYIHMSCLIERLIRQAPIETHPNLKNFQKSQNKIIEIIKQAFNSLEKIYNVQINLPELIYIYDIISAS</sequence>
<dbReference type="InterPro" id="IPR003593">
    <property type="entry name" value="AAA+_ATPase"/>
</dbReference>
<dbReference type="Gene3D" id="3.40.50.510">
    <property type="entry name" value="Phosphotransferase system, mannose-type IIA component"/>
    <property type="match status" value="1"/>
</dbReference>
<dbReference type="SUPFAM" id="SSF52540">
    <property type="entry name" value="P-loop containing nucleoside triphosphate hydrolases"/>
    <property type="match status" value="1"/>
</dbReference>
<evidence type="ECO:0000256" key="4">
    <source>
        <dbReference type="ARBA" id="ARBA00023125"/>
    </source>
</evidence>
<dbReference type="RefSeq" id="WP_095329911.1">
    <property type="nucleotide sequence ID" value="NZ_JBPCEP010000006.1"/>
</dbReference>
<dbReference type="SUPFAM" id="SSF46785">
    <property type="entry name" value="Winged helix' DNA-binding domain"/>
    <property type="match status" value="1"/>
</dbReference>
<dbReference type="Pfam" id="PF25601">
    <property type="entry name" value="AAA_lid_14"/>
    <property type="match status" value="1"/>
</dbReference>
<dbReference type="InterPro" id="IPR011608">
    <property type="entry name" value="PRD"/>
</dbReference>
<feature type="domain" description="PRD" evidence="7">
    <location>
        <begin position="451"/>
        <end position="560"/>
    </location>
</feature>
<dbReference type="SUPFAM" id="SSF53062">
    <property type="entry name" value="PTS system fructose IIA component-like"/>
    <property type="match status" value="1"/>
</dbReference>
<evidence type="ECO:0000259" key="5">
    <source>
        <dbReference type="PROSITE" id="PS50045"/>
    </source>
</evidence>
<name>A0AA91TT30_NIACI</name>
<dbReference type="SMART" id="SM00382">
    <property type="entry name" value="AAA"/>
    <property type="match status" value="1"/>
</dbReference>
<dbReference type="Proteomes" id="UP000216961">
    <property type="component" value="Unassembled WGS sequence"/>
</dbReference>
<evidence type="ECO:0000313" key="8">
    <source>
        <dbReference type="EMBL" id="PAD83579.1"/>
    </source>
</evidence>
<protein>
    <submittedName>
        <fullName evidence="8">Fis family transcriptional regulator</fullName>
    </submittedName>
</protein>
<dbReference type="PROSITE" id="PS50045">
    <property type="entry name" value="SIGMA54_INTERACT_4"/>
    <property type="match status" value="1"/>
</dbReference>
<comment type="caution">
    <text evidence="8">The sequence shown here is derived from an EMBL/GenBank/DDBJ whole genome shotgun (WGS) entry which is preliminary data.</text>
</comment>
<dbReference type="GO" id="GO:0016020">
    <property type="term" value="C:membrane"/>
    <property type="evidence" value="ECO:0007669"/>
    <property type="project" value="InterPro"/>
</dbReference>
<dbReference type="EMBL" id="NPBQ01000054">
    <property type="protein sequence ID" value="PAD83579.1"/>
    <property type="molecule type" value="Genomic_DNA"/>
</dbReference>
<dbReference type="InterPro" id="IPR004701">
    <property type="entry name" value="PTS_EIIA_man-typ"/>
</dbReference>
<evidence type="ECO:0000259" key="7">
    <source>
        <dbReference type="PROSITE" id="PS51372"/>
    </source>
</evidence>
<dbReference type="InterPro" id="IPR036390">
    <property type="entry name" value="WH_DNA-bd_sf"/>
</dbReference>
<dbReference type="Gene3D" id="1.10.1790.10">
    <property type="entry name" value="PRD domain"/>
    <property type="match status" value="1"/>
</dbReference>
<keyword evidence="1" id="KW-0808">Transferase</keyword>
<dbReference type="PROSITE" id="PS51096">
    <property type="entry name" value="PTS_EIIA_TYPE_4"/>
    <property type="match status" value="1"/>
</dbReference>
<dbReference type="Gene3D" id="3.40.50.300">
    <property type="entry name" value="P-loop containing nucleotide triphosphate hydrolases"/>
    <property type="match status" value="1"/>
</dbReference>
<keyword evidence="4" id="KW-0238">DNA-binding</keyword>
<dbReference type="SUPFAM" id="SSF63520">
    <property type="entry name" value="PTS-regulatory domain, PRD"/>
    <property type="match status" value="1"/>
</dbReference>
<feature type="domain" description="Sigma-54 factor interaction" evidence="5">
    <location>
        <begin position="105"/>
        <end position="339"/>
    </location>
</feature>
<organism evidence="8 9">
    <name type="scientific">Niallia circulans</name>
    <name type="common">Bacillus circulans</name>
    <dbReference type="NCBI Taxonomy" id="1397"/>
    <lineage>
        <taxon>Bacteria</taxon>
        <taxon>Bacillati</taxon>
        <taxon>Bacillota</taxon>
        <taxon>Bacilli</taxon>
        <taxon>Bacillales</taxon>
        <taxon>Bacillaceae</taxon>
        <taxon>Niallia</taxon>
    </lineage>
</organism>
<reference evidence="8 9" key="1">
    <citation type="submission" date="2017-07" db="EMBL/GenBank/DDBJ databases">
        <title>Isolation and whole genome analysis of endospore-forming bacteria from heroin.</title>
        <authorList>
            <person name="Kalinowski J."/>
            <person name="Ahrens B."/>
            <person name="Al-Dilaimi A."/>
            <person name="Winkler A."/>
            <person name="Wibberg D."/>
            <person name="Schleenbecker U."/>
            <person name="Ruckert C."/>
            <person name="Wolfel R."/>
            <person name="Grass G."/>
        </authorList>
    </citation>
    <scope>NUCLEOTIDE SEQUENCE [LARGE SCALE GENOMIC DNA]</scope>
    <source>
        <strain evidence="8 9">7521-2</strain>
    </source>
</reference>
<dbReference type="Pfam" id="PF00874">
    <property type="entry name" value="PRD"/>
    <property type="match status" value="1"/>
</dbReference>
<dbReference type="GO" id="GO:0006355">
    <property type="term" value="P:regulation of DNA-templated transcription"/>
    <property type="evidence" value="ECO:0007669"/>
    <property type="project" value="InterPro"/>
</dbReference>
<dbReference type="CDD" id="cd00009">
    <property type="entry name" value="AAA"/>
    <property type="match status" value="1"/>
</dbReference>
<dbReference type="GO" id="GO:0003677">
    <property type="term" value="F:DNA binding"/>
    <property type="evidence" value="ECO:0007669"/>
    <property type="project" value="UniProtKB-KW"/>
</dbReference>
<dbReference type="InterPro" id="IPR025943">
    <property type="entry name" value="Sigma_54_int_dom_ATP-bd_2"/>
</dbReference>
<dbReference type="GO" id="GO:0009401">
    <property type="term" value="P:phosphoenolpyruvate-dependent sugar phosphotransferase system"/>
    <property type="evidence" value="ECO:0007669"/>
    <property type="project" value="InterPro"/>
</dbReference>
<keyword evidence="3" id="KW-0067">ATP-binding</keyword>
<dbReference type="PANTHER" id="PTHR32071">
    <property type="entry name" value="TRANSCRIPTIONAL REGULATORY PROTEIN"/>
    <property type="match status" value="1"/>
</dbReference>
<dbReference type="AlphaFoldDB" id="A0AA91TT30"/>
<dbReference type="InterPro" id="IPR036662">
    <property type="entry name" value="PTS_EIIA_man-typ_sf"/>
</dbReference>
<evidence type="ECO:0000256" key="1">
    <source>
        <dbReference type="ARBA" id="ARBA00022679"/>
    </source>
</evidence>
<dbReference type="Gene3D" id="1.10.8.60">
    <property type="match status" value="1"/>
</dbReference>
<dbReference type="PANTHER" id="PTHR32071:SF38">
    <property type="entry name" value="PSP OPERON TRANSCRIPTIONAL ACTIVATOR"/>
    <property type="match status" value="1"/>
</dbReference>
<evidence type="ECO:0000313" key="9">
    <source>
        <dbReference type="Proteomes" id="UP000216961"/>
    </source>
</evidence>
<dbReference type="PROSITE" id="PS51372">
    <property type="entry name" value="PRD_2"/>
    <property type="match status" value="2"/>
</dbReference>
<feature type="domain" description="PRD" evidence="7">
    <location>
        <begin position="817"/>
        <end position="916"/>
    </location>
</feature>
<keyword evidence="2" id="KW-0547">Nucleotide-binding</keyword>
<accession>A0AA91TT30</accession>
<dbReference type="GO" id="GO:0005524">
    <property type="term" value="F:ATP binding"/>
    <property type="evidence" value="ECO:0007669"/>
    <property type="project" value="UniProtKB-KW"/>
</dbReference>
<feature type="domain" description="PTS EIIA type-4" evidence="6">
    <location>
        <begin position="561"/>
        <end position="686"/>
    </location>
</feature>
<evidence type="ECO:0000256" key="3">
    <source>
        <dbReference type="ARBA" id="ARBA00022840"/>
    </source>
</evidence>